<dbReference type="Pfam" id="PF08448">
    <property type="entry name" value="PAS_4"/>
    <property type="match status" value="2"/>
</dbReference>
<keyword evidence="10" id="KW-1185">Reference proteome</keyword>
<feature type="domain" description="PAS" evidence="7">
    <location>
        <begin position="16"/>
        <end position="81"/>
    </location>
</feature>
<dbReference type="InterPro" id="IPR052162">
    <property type="entry name" value="Sensor_kinase/Photoreceptor"/>
</dbReference>
<dbReference type="NCBIfam" id="TIGR00229">
    <property type="entry name" value="sensory_box"/>
    <property type="match status" value="1"/>
</dbReference>
<dbReference type="Gene3D" id="3.30.450.40">
    <property type="match status" value="3"/>
</dbReference>
<keyword evidence="4" id="KW-0808">Transferase</keyword>
<dbReference type="Proteomes" id="UP000192582">
    <property type="component" value="Unassembled WGS sequence"/>
</dbReference>
<dbReference type="InterPro" id="IPR003594">
    <property type="entry name" value="HATPase_dom"/>
</dbReference>
<evidence type="ECO:0000256" key="1">
    <source>
        <dbReference type="ARBA" id="ARBA00000085"/>
    </source>
</evidence>
<evidence type="ECO:0000259" key="8">
    <source>
        <dbReference type="PROSITE" id="PS50113"/>
    </source>
</evidence>
<evidence type="ECO:0000259" key="7">
    <source>
        <dbReference type="PROSITE" id="PS50112"/>
    </source>
</evidence>
<dbReference type="SUPFAM" id="SSF55874">
    <property type="entry name" value="ATPase domain of HSP90 chaperone/DNA topoisomerase II/histidine kinase"/>
    <property type="match status" value="1"/>
</dbReference>
<dbReference type="SUPFAM" id="SSF55781">
    <property type="entry name" value="GAF domain-like"/>
    <property type="match status" value="3"/>
</dbReference>
<comment type="catalytic activity">
    <reaction evidence="1">
        <text>ATP + protein L-histidine = ADP + protein N-phospho-L-histidine.</text>
        <dbReference type="EC" id="2.7.13.3"/>
    </reaction>
</comment>
<dbReference type="Gene3D" id="1.10.287.130">
    <property type="match status" value="1"/>
</dbReference>
<dbReference type="CDD" id="cd00130">
    <property type="entry name" value="PAS"/>
    <property type="match status" value="1"/>
</dbReference>
<accession>A0A1W1UTR6</accession>
<dbReference type="InterPro" id="IPR003661">
    <property type="entry name" value="HisK_dim/P_dom"/>
</dbReference>
<dbReference type="SMART" id="SM00091">
    <property type="entry name" value="PAS"/>
    <property type="match status" value="2"/>
</dbReference>
<evidence type="ECO:0000256" key="5">
    <source>
        <dbReference type="ARBA" id="ARBA00022777"/>
    </source>
</evidence>
<reference evidence="9 10" key="1">
    <citation type="submission" date="2017-04" db="EMBL/GenBank/DDBJ databases">
        <authorList>
            <person name="Afonso C.L."/>
            <person name="Miller P.J."/>
            <person name="Scott M.A."/>
            <person name="Spackman E."/>
            <person name="Goraichik I."/>
            <person name="Dimitrov K.M."/>
            <person name="Suarez D.L."/>
            <person name="Swayne D.E."/>
        </authorList>
    </citation>
    <scope>NUCLEOTIDE SEQUENCE [LARGE SCALE GENOMIC DNA]</scope>
    <source>
        <strain evidence="9 10">KR-140</strain>
    </source>
</reference>
<dbReference type="Pfam" id="PF02518">
    <property type="entry name" value="HATPase_c"/>
    <property type="match status" value="1"/>
</dbReference>
<dbReference type="PROSITE" id="PS50113">
    <property type="entry name" value="PAC"/>
    <property type="match status" value="1"/>
</dbReference>
<dbReference type="SUPFAM" id="SSF47384">
    <property type="entry name" value="Homodimeric domain of signal transducing histidine kinase"/>
    <property type="match status" value="1"/>
</dbReference>
<dbReference type="InterPro" id="IPR036097">
    <property type="entry name" value="HisK_dim/P_sf"/>
</dbReference>
<dbReference type="EC" id="2.7.13.3" evidence="2"/>
<feature type="domain" description="Histidine kinase" evidence="6">
    <location>
        <begin position="810"/>
        <end position="1024"/>
    </location>
</feature>
<dbReference type="InterPro" id="IPR004358">
    <property type="entry name" value="Sig_transdc_His_kin-like_C"/>
</dbReference>
<dbReference type="Pfam" id="PF00512">
    <property type="entry name" value="HisKA"/>
    <property type="match status" value="1"/>
</dbReference>
<dbReference type="Gene3D" id="3.30.565.10">
    <property type="entry name" value="Histidine kinase-like ATPase, C-terminal domain"/>
    <property type="match status" value="1"/>
</dbReference>
<dbReference type="Pfam" id="PF01590">
    <property type="entry name" value="GAF"/>
    <property type="match status" value="1"/>
</dbReference>
<dbReference type="STRING" id="695939.SAMN00790413_05140"/>
<keyword evidence="3" id="KW-0597">Phosphoprotein</keyword>
<dbReference type="SMART" id="SM00388">
    <property type="entry name" value="HisKA"/>
    <property type="match status" value="1"/>
</dbReference>
<dbReference type="InterPro" id="IPR029016">
    <property type="entry name" value="GAF-like_dom_sf"/>
</dbReference>
<dbReference type="PRINTS" id="PR00344">
    <property type="entry name" value="BCTRLSENSOR"/>
</dbReference>
<dbReference type="SUPFAM" id="SSF55785">
    <property type="entry name" value="PYP-like sensor domain (PAS domain)"/>
    <property type="match status" value="2"/>
</dbReference>
<dbReference type="InterPro" id="IPR013656">
    <property type="entry name" value="PAS_4"/>
</dbReference>
<evidence type="ECO:0000259" key="6">
    <source>
        <dbReference type="PROSITE" id="PS50109"/>
    </source>
</evidence>
<dbReference type="GO" id="GO:0000155">
    <property type="term" value="F:phosphorelay sensor kinase activity"/>
    <property type="evidence" value="ECO:0007669"/>
    <property type="project" value="InterPro"/>
</dbReference>
<dbReference type="Gene3D" id="3.30.450.20">
    <property type="entry name" value="PAS domain"/>
    <property type="match status" value="2"/>
</dbReference>
<dbReference type="InterPro" id="IPR036890">
    <property type="entry name" value="HATPase_C_sf"/>
</dbReference>
<dbReference type="SMART" id="SM00065">
    <property type="entry name" value="GAF"/>
    <property type="match status" value="2"/>
</dbReference>
<dbReference type="PROSITE" id="PS50112">
    <property type="entry name" value="PAS"/>
    <property type="match status" value="1"/>
</dbReference>
<organism evidence="9 10">
    <name type="scientific">Deinococcus hopiensis KR-140</name>
    <dbReference type="NCBI Taxonomy" id="695939"/>
    <lineage>
        <taxon>Bacteria</taxon>
        <taxon>Thermotogati</taxon>
        <taxon>Deinococcota</taxon>
        <taxon>Deinococci</taxon>
        <taxon>Deinococcales</taxon>
        <taxon>Deinococcaceae</taxon>
        <taxon>Deinococcus</taxon>
    </lineage>
</organism>
<protein>
    <recommendedName>
        <fullName evidence="2">histidine kinase</fullName>
        <ecNumber evidence="2">2.7.13.3</ecNumber>
    </recommendedName>
</protein>
<name>A0A1W1UTR6_9DEIO</name>
<evidence type="ECO:0000256" key="2">
    <source>
        <dbReference type="ARBA" id="ARBA00012438"/>
    </source>
</evidence>
<dbReference type="EMBL" id="FWWU01000007">
    <property type="protein sequence ID" value="SMB84453.1"/>
    <property type="molecule type" value="Genomic_DNA"/>
</dbReference>
<dbReference type="PROSITE" id="PS50109">
    <property type="entry name" value="HIS_KIN"/>
    <property type="match status" value="1"/>
</dbReference>
<keyword evidence="5" id="KW-0418">Kinase</keyword>
<dbReference type="PANTHER" id="PTHR43304">
    <property type="entry name" value="PHYTOCHROME-LIKE PROTEIN CPH1"/>
    <property type="match status" value="1"/>
</dbReference>
<evidence type="ECO:0000256" key="4">
    <source>
        <dbReference type="ARBA" id="ARBA00022679"/>
    </source>
</evidence>
<evidence type="ECO:0000313" key="9">
    <source>
        <dbReference type="EMBL" id="SMB84453.1"/>
    </source>
</evidence>
<dbReference type="InterPro" id="IPR005467">
    <property type="entry name" value="His_kinase_dom"/>
</dbReference>
<dbReference type="InterPro" id="IPR003018">
    <property type="entry name" value="GAF"/>
</dbReference>
<feature type="domain" description="PAC" evidence="8">
    <location>
        <begin position="383"/>
        <end position="435"/>
    </location>
</feature>
<dbReference type="Pfam" id="PF13185">
    <property type="entry name" value="GAF_2"/>
    <property type="match status" value="2"/>
</dbReference>
<dbReference type="InterPro" id="IPR000014">
    <property type="entry name" value="PAS"/>
</dbReference>
<evidence type="ECO:0000313" key="10">
    <source>
        <dbReference type="Proteomes" id="UP000192582"/>
    </source>
</evidence>
<dbReference type="SMART" id="SM00387">
    <property type="entry name" value="HATPase_c"/>
    <property type="match status" value="1"/>
</dbReference>
<dbReference type="FunFam" id="3.30.565.10:FF:000006">
    <property type="entry name" value="Sensor histidine kinase WalK"/>
    <property type="match status" value="1"/>
</dbReference>
<dbReference type="RefSeq" id="WP_170928551.1">
    <property type="nucleotide sequence ID" value="NZ_FWWU01000007.1"/>
</dbReference>
<dbReference type="CDD" id="cd00082">
    <property type="entry name" value="HisKA"/>
    <property type="match status" value="1"/>
</dbReference>
<evidence type="ECO:0000256" key="3">
    <source>
        <dbReference type="ARBA" id="ARBA00022553"/>
    </source>
</evidence>
<sequence>MTGSAPAPFPLAYTDFDDFPDPFVLLDENWSVIFANQAAAQLRGLGSADLLGRRFQNLFAIAPGSDLDVVTRRVMQTRTGETFETYYPTLGVWAQGRIFTFRKGIGVLYQDVTNKKRAELRQQALYQITTELSRALATEDVIEIILRRAVPATNATSSAAGVLSRDGQTVQLLGAQNYSAELEARLARFPVTLDIPGAYVSSTGEAVFGTAQELESRFSAFREIRPEGLASMAVLPLQTSGRTFGFLALVFEEAERTFDDGERQFLMALAGQCAQAVDRVIQFTSAHEELRARQASEAALATERARLAAVLESLPVGVVIGEVPSARIVMGNAKIEEIFGHQVIYAQNLDEYRAWTGYHLDGRQIEPHEWPLVRVATSGETTKNEQMYYVRPDGARRVIDVTSAPIKAEDGSVIAGVVVIDDVTERRATEQAVRDLNVYLETQVQARTEELVARTRSLEAFVDFTEAAGTASDVHSLFRHALGVFRSFFNGCSAAYYERDGYLWRAQAWTEDIAPEVIASITGGIAEDAPAFSRAAITKEPVFVDGWDPTVEQVAATDEYGTVALYPLLVQGEVHAILAVGLKNALQWSERDQAVVRAAGRSLNLSVERADITVRLEAQRVALENRTRVLEAFGELTRDLGTFDDPMALIRRAQEIVLGLLPEGFAPYYEREGNLWRLRSQVGDRRNPTMQQIVDKGLPYESQSMRIPFETGEAYYQDVYDYTEDHFQIDWAQIGAVASLPVNVGGHVQGVFCVALFGQRGWTDADRALLETVSRSLGVALEAARSTAALKQRSLELERSNAELERFAYVASHDLQEPLRTVTSYADLLGMRYSGQLDGRAEKYLQYITQGSGRMRSLIHDLLAYSRLSSPAAERAQADAKDAFLRATANLETTIREAGAVVTAGEMPVVQVDEGRLTQVFQNLIGNAIKFRREGVPPAVHVHVRREGAYWHFTVVDNGLGIEPEYASRIFQVFQRLHTREAYEGNGIGLAICQKIVEQAGGQLWVESVPGEGSTFHFTLSAGGSAA</sequence>
<dbReference type="InterPro" id="IPR035965">
    <property type="entry name" value="PAS-like_dom_sf"/>
</dbReference>
<gene>
    <name evidence="9" type="ORF">SAMN00790413_05140</name>
</gene>
<dbReference type="AlphaFoldDB" id="A0A1W1UTR6"/>
<dbReference type="InterPro" id="IPR000700">
    <property type="entry name" value="PAS-assoc_C"/>
</dbReference>
<dbReference type="PANTHER" id="PTHR43304:SF1">
    <property type="entry name" value="PAC DOMAIN-CONTAINING PROTEIN"/>
    <property type="match status" value="1"/>
</dbReference>
<proteinExistence type="predicted"/>